<proteinExistence type="predicted"/>
<keyword evidence="1" id="KW-0812">Transmembrane</keyword>
<reference evidence="2" key="1">
    <citation type="submission" date="2023-06" db="EMBL/GenBank/DDBJ databases">
        <title>Genome-scale phylogeny and comparative genomics of the fungal order Sordariales.</title>
        <authorList>
            <consortium name="Lawrence Berkeley National Laboratory"/>
            <person name="Hensen N."/>
            <person name="Bonometti L."/>
            <person name="Westerberg I."/>
            <person name="Brannstrom I.O."/>
            <person name="Guillou S."/>
            <person name="Cros-Aarteil S."/>
            <person name="Calhoun S."/>
            <person name="Haridas S."/>
            <person name="Kuo A."/>
            <person name="Mondo S."/>
            <person name="Pangilinan J."/>
            <person name="Riley R."/>
            <person name="Labutti K."/>
            <person name="Andreopoulos B."/>
            <person name="Lipzen A."/>
            <person name="Chen C."/>
            <person name="Yanf M."/>
            <person name="Daum C."/>
            <person name="Ng V."/>
            <person name="Clum A."/>
            <person name="Steindorff A."/>
            <person name="Ohm R."/>
            <person name="Martin F."/>
            <person name="Silar P."/>
            <person name="Natvig D."/>
            <person name="Lalanne C."/>
            <person name="Gautier V."/>
            <person name="Ament-Velasquez S.L."/>
            <person name="Kruys A."/>
            <person name="Hutchinson M.I."/>
            <person name="Powell A.J."/>
            <person name="Barry K."/>
            <person name="Miller A.N."/>
            <person name="Grigoriev I.V."/>
            <person name="Debuchy R."/>
            <person name="Gladieux P."/>
            <person name="Thoren M.H."/>
            <person name="Johannesson H."/>
        </authorList>
    </citation>
    <scope>NUCLEOTIDE SEQUENCE</scope>
    <source>
        <strain evidence="2">PSN4</strain>
    </source>
</reference>
<accession>A0AAJ0B3U4</accession>
<feature type="transmembrane region" description="Helical" evidence="1">
    <location>
        <begin position="6"/>
        <end position="24"/>
    </location>
</feature>
<evidence type="ECO:0000313" key="2">
    <source>
        <dbReference type="EMBL" id="KAK1749692.1"/>
    </source>
</evidence>
<evidence type="ECO:0000256" key="1">
    <source>
        <dbReference type="SAM" id="Phobius"/>
    </source>
</evidence>
<gene>
    <name evidence="2" type="ORF">QBC47DRAFT_395491</name>
</gene>
<protein>
    <submittedName>
        <fullName evidence="2">Uncharacterized protein</fullName>
    </submittedName>
</protein>
<name>A0AAJ0B3U4_9PEZI</name>
<sequence>MSPEAIALLLSLVVALPPSVMILWRRRYLRRPAVSSKPQHHEALLGPEMESVVTQTESEGPLASPVHDGQVAAVNHGFHIHLTSTAAADSAATNSREDIIRYQRGGRF</sequence>
<organism evidence="2 3">
    <name type="scientific">Echria macrotheca</name>
    <dbReference type="NCBI Taxonomy" id="438768"/>
    <lineage>
        <taxon>Eukaryota</taxon>
        <taxon>Fungi</taxon>
        <taxon>Dikarya</taxon>
        <taxon>Ascomycota</taxon>
        <taxon>Pezizomycotina</taxon>
        <taxon>Sordariomycetes</taxon>
        <taxon>Sordariomycetidae</taxon>
        <taxon>Sordariales</taxon>
        <taxon>Schizotheciaceae</taxon>
        <taxon>Echria</taxon>
    </lineage>
</organism>
<comment type="caution">
    <text evidence="2">The sequence shown here is derived from an EMBL/GenBank/DDBJ whole genome shotgun (WGS) entry which is preliminary data.</text>
</comment>
<keyword evidence="3" id="KW-1185">Reference proteome</keyword>
<dbReference type="AlphaFoldDB" id="A0AAJ0B3U4"/>
<dbReference type="EMBL" id="MU839853">
    <property type="protein sequence ID" value="KAK1749692.1"/>
    <property type="molecule type" value="Genomic_DNA"/>
</dbReference>
<keyword evidence="1" id="KW-1133">Transmembrane helix</keyword>
<dbReference type="Proteomes" id="UP001239445">
    <property type="component" value="Unassembled WGS sequence"/>
</dbReference>
<evidence type="ECO:0000313" key="3">
    <source>
        <dbReference type="Proteomes" id="UP001239445"/>
    </source>
</evidence>
<keyword evidence="1" id="KW-0472">Membrane</keyword>